<feature type="transmembrane region" description="Helical" evidence="5">
    <location>
        <begin position="163"/>
        <end position="186"/>
    </location>
</feature>
<keyword evidence="2 5" id="KW-0812">Transmembrane</keyword>
<evidence type="ECO:0000259" key="6">
    <source>
        <dbReference type="PROSITE" id="PS50850"/>
    </source>
</evidence>
<dbReference type="Pfam" id="PF07690">
    <property type="entry name" value="MFS_1"/>
    <property type="match status" value="1"/>
</dbReference>
<dbReference type="CDD" id="cd17393">
    <property type="entry name" value="MFS_MosC_like"/>
    <property type="match status" value="1"/>
</dbReference>
<evidence type="ECO:0000313" key="7">
    <source>
        <dbReference type="EMBL" id="AZP12501.1"/>
    </source>
</evidence>
<feature type="transmembrane region" description="Helical" evidence="5">
    <location>
        <begin position="248"/>
        <end position="267"/>
    </location>
</feature>
<keyword evidence="3 5" id="KW-1133">Transmembrane helix</keyword>
<dbReference type="PANTHER" id="PTHR23514">
    <property type="entry name" value="BYPASS OF STOP CODON PROTEIN 6"/>
    <property type="match status" value="1"/>
</dbReference>
<protein>
    <submittedName>
        <fullName evidence="7">MFS transporter</fullName>
    </submittedName>
</protein>
<dbReference type="InterPro" id="IPR051788">
    <property type="entry name" value="MFS_Transporter"/>
</dbReference>
<feature type="transmembrane region" description="Helical" evidence="5">
    <location>
        <begin position="76"/>
        <end position="94"/>
    </location>
</feature>
<feature type="transmembrane region" description="Helical" evidence="5">
    <location>
        <begin position="207"/>
        <end position="226"/>
    </location>
</feature>
<dbReference type="KEGG" id="upv:EJN92_11090"/>
<keyword evidence="4 5" id="KW-0472">Membrane</keyword>
<accession>A0A3Q9BQW8</accession>
<feature type="transmembrane region" description="Helical" evidence="5">
    <location>
        <begin position="279"/>
        <end position="297"/>
    </location>
</feature>
<reference evidence="7 8" key="1">
    <citation type="journal article" date="2011" name="Int. J. Syst. Evol. Microbiol.">
        <title>Description of Undibacterium oligocarboniphilum sp. nov., isolated from purified water, and Undibacterium pigrum strain CCUG 49012 as the type strain of Undibacterium parvum sp. nov., and emended descriptions of the genus Undibacterium and the species Undibacterium pigrum.</title>
        <authorList>
            <person name="Eder W."/>
            <person name="Wanner G."/>
            <person name="Ludwig W."/>
            <person name="Busse H.J."/>
            <person name="Ziemke-Kageler F."/>
            <person name="Lang E."/>
        </authorList>
    </citation>
    <scope>NUCLEOTIDE SEQUENCE [LARGE SCALE GENOMIC DNA]</scope>
    <source>
        <strain evidence="7 8">DSM 23061</strain>
    </source>
</reference>
<feature type="transmembrane region" description="Helical" evidence="5">
    <location>
        <begin position="138"/>
        <end position="157"/>
    </location>
</feature>
<dbReference type="Proteomes" id="UP000275663">
    <property type="component" value="Chromosome"/>
</dbReference>
<evidence type="ECO:0000313" key="8">
    <source>
        <dbReference type="Proteomes" id="UP000275663"/>
    </source>
</evidence>
<proteinExistence type="predicted"/>
<evidence type="ECO:0000256" key="4">
    <source>
        <dbReference type="ARBA" id="ARBA00023136"/>
    </source>
</evidence>
<evidence type="ECO:0000256" key="2">
    <source>
        <dbReference type="ARBA" id="ARBA00022692"/>
    </source>
</evidence>
<dbReference type="GO" id="GO:0016020">
    <property type="term" value="C:membrane"/>
    <property type="evidence" value="ECO:0007669"/>
    <property type="project" value="UniProtKB-SubCell"/>
</dbReference>
<evidence type="ECO:0000256" key="5">
    <source>
        <dbReference type="SAM" id="Phobius"/>
    </source>
</evidence>
<dbReference type="InterPro" id="IPR011701">
    <property type="entry name" value="MFS"/>
</dbReference>
<feature type="transmembrane region" description="Helical" evidence="5">
    <location>
        <begin position="360"/>
        <end position="379"/>
    </location>
</feature>
<feature type="transmembrane region" description="Helical" evidence="5">
    <location>
        <begin position="100"/>
        <end position="118"/>
    </location>
</feature>
<dbReference type="GO" id="GO:0022857">
    <property type="term" value="F:transmembrane transporter activity"/>
    <property type="evidence" value="ECO:0007669"/>
    <property type="project" value="InterPro"/>
</dbReference>
<dbReference type="Gene3D" id="1.20.1250.20">
    <property type="entry name" value="MFS general substrate transporter like domains"/>
    <property type="match status" value="1"/>
</dbReference>
<dbReference type="OrthoDB" id="9810941at2"/>
<dbReference type="AlphaFoldDB" id="A0A3Q9BQW8"/>
<name>A0A3Q9BQW8_9BURK</name>
<organism evidence="7 8">
    <name type="scientific">Undibacterium parvum</name>
    <dbReference type="NCBI Taxonomy" id="401471"/>
    <lineage>
        <taxon>Bacteria</taxon>
        <taxon>Pseudomonadati</taxon>
        <taxon>Pseudomonadota</taxon>
        <taxon>Betaproteobacteria</taxon>
        <taxon>Burkholderiales</taxon>
        <taxon>Oxalobacteraceae</taxon>
        <taxon>Undibacterium</taxon>
    </lineage>
</organism>
<feature type="transmembrane region" description="Helical" evidence="5">
    <location>
        <begin position="303"/>
        <end position="324"/>
    </location>
</feature>
<dbReference type="PANTHER" id="PTHR23514:SF13">
    <property type="entry name" value="INNER MEMBRANE PROTEIN YBJJ"/>
    <property type="match status" value="1"/>
</dbReference>
<evidence type="ECO:0000256" key="3">
    <source>
        <dbReference type="ARBA" id="ARBA00022989"/>
    </source>
</evidence>
<feature type="transmembrane region" description="Helical" evidence="5">
    <location>
        <begin position="331"/>
        <end position="354"/>
    </location>
</feature>
<dbReference type="InterPro" id="IPR036259">
    <property type="entry name" value="MFS_trans_sf"/>
</dbReference>
<dbReference type="PROSITE" id="PS50850">
    <property type="entry name" value="MFS"/>
    <property type="match status" value="1"/>
</dbReference>
<dbReference type="EMBL" id="CP034464">
    <property type="protein sequence ID" value="AZP12501.1"/>
    <property type="molecule type" value="Genomic_DNA"/>
</dbReference>
<feature type="transmembrane region" description="Helical" evidence="5">
    <location>
        <begin position="48"/>
        <end position="69"/>
    </location>
</feature>
<dbReference type="InterPro" id="IPR020846">
    <property type="entry name" value="MFS_dom"/>
</dbReference>
<evidence type="ECO:0000256" key="1">
    <source>
        <dbReference type="ARBA" id="ARBA00004141"/>
    </source>
</evidence>
<dbReference type="SUPFAM" id="SSF103473">
    <property type="entry name" value="MFS general substrate transporter"/>
    <property type="match status" value="1"/>
</dbReference>
<sequence>MISPSLALRRSQLAVATLFLVLGFNFSSWASRIPALKNQLALSAAEVGVLLLACGLGAVFSFPVTTVLLQRLGSRRLCMLTGALLPLLLLSLGLVQNLQIAMLVMALEGLVVSCLNVAMNAQGVAVETLGQRAIMSRLHAVFSLGGLLGALFASAITSFSASLLLHFALCAALLWAAVILALPYLVADTLRAPNKAVSETKSGWRIAWPNTLALWLGAIVMCGTVVENSMSDWSALYLKEVVRVAPELAPLGIACVSGAMLLARWFGDGWRMRWGAQRMLTIGGALAGSGLAMALLLGGLIPALLGFALVGLGIAAVSPCVYTAAAKNGPVALASVTTMGSIGGLMGPPMIGFIAHASSFSWGMAVIALAAWLVAAGTCKVRWD</sequence>
<feature type="domain" description="Major facilitator superfamily (MFS) profile" evidence="6">
    <location>
        <begin position="11"/>
        <end position="384"/>
    </location>
</feature>
<keyword evidence="8" id="KW-1185">Reference proteome</keyword>
<dbReference type="RefSeq" id="WP_126127882.1">
    <property type="nucleotide sequence ID" value="NZ_CP034464.1"/>
</dbReference>
<gene>
    <name evidence="7" type="ORF">EJN92_11090</name>
</gene>
<comment type="subcellular location">
    <subcellularLocation>
        <location evidence="1">Membrane</location>
        <topology evidence="1">Multi-pass membrane protein</topology>
    </subcellularLocation>
</comment>